<dbReference type="PANTHER" id="PTHR38011">
    <property type="entry name" value="DIHYDROFOLATE REDUCTASE FAMILY PROTEIN (AFU_ORTHOLOGUE AFUA_8G06820)"/>
    <property type="match status" value="1"/>
</dbReference>
<sequence>MRKLIMWNLITLDGRFEGPTPWSLDWHQSIWGPELEQLSLEQLKAADLLVFGRATYEGMATYWQAAEGDAAEGEVAKFMNRLPKVVFSHTLERVEWAHARLATQDPAQEIPRLKAEGSGDMLLFGSANLAATLMKLNLIDEYRLGLAPVVLGDGAPLFQPQLSMGFRFLEARPLASGGVILRYLPKA</sequence>
<comment type="caution">
    <text evidence="2">The sequence shown here is derived from an EMBL/GenBank/DDBJ whole genome shotgun (WGS) entry which is preliminary data.</text>
</comment>
<feature type="domain" description="Bacterial bifunctional deaminase-reductase C-terminal" evidence="1">
    <location>
        <begin position="2"/>
        <end position="174"/>
    </location>
</feature>
<protein>
    <submittedName>
        <fullName evidence="2">Riboflavin biosynthesis protein RibD</fullName>
    </submittedName>
</protein>
<accession>A0ABQ5QDG2</accession>
<dbReference type="InterPro" id="IPR024072">
    <property type="entry name" value="DHFR-like_dom_sf"/>
</dbReference>
<dbReference type="InterPro" id="IPR050765">
    <property type="entry name" value="Riboflavin_Biosynth_HTPR"/>
</dbReference>
<name>A0ABQ5QDG2_9BACT</name>
<reference evidence="2 3" key="1">
    <citation type="journal article" date="2023" name="Antonie Van Leeuwenhoek">
        <title>Mesoterricola silvestris gen. nov., sp. nov., Mesoterricola sediminis sp. nov., Geothrix oryzae sp. nov., Geothrix edaphica sp. nov., Geothrix rubra sp. nov., and Geothrix limicola sp. nov., six novel members of Acidobacteriota isolated from soils.</title>
        <authorList>
            <person name="Itoh H."/>
            <person name="Sugisawa Y."/>
            <person name="Mise K."/>
            <person name="Xu Z."/>
            <person name="Kuniyasu M."/>
            <person name="Ushijima N."/>
            <person name="Kawano K."/>
            <person name="Kobayashi E."/>
            <person name="Shiratori Y."/>
            <person name="Masuda Y."/>
            <person name="Senoo K."/>
        </authorList>
    </citation>
    <scope>NUCLEOTIDE SEQUENCE [LARGE SCALE GENOMIC DNA]</scope>
    <source>
        <strain evidence="2 3">Red804</strain>
    </source>
</reference>
<dbReference type="RefSeq" id="WP_285571755.1">
    <property type="nucleotide sequence ID" value="NZ_BSDE01000002.1"/>
</dbReference>
<organism evidence="2 3">
    <name type="scientific">Geothrix limicola</name>
    <dbReference type="NCBI Taxonomy" id="2927978"/>
    <lineage>
        <taxon>Bacteria</taxon>
        <taxon>Pseudomonadati</taxon>
        <taxon>Acidobacteriota</taxon>
        <taxon>Holophagae</taxon>
        <taxon>Holophagales</taxon>
        <taxon>Holophagaceae</taxon>
        <taxon>Geothrix</taxon>
    </lineage>
</organism>
<dbReference type="EMBL" id="BSDE01000002">
    <property type="protein sequence ID" value="GLH72702.1"/>
    <property type="molecule type" value="Genomic_DNA"/>
</dbReference>
<dbReference type="Proteomes" id="UP001165069">
    <property type="component" value="Unassembled WGS sequence"/>
</dbReference>
<evidence type="ECO:0000259" key="1">
    <source>
        <dbReference type="Pfam" id="PF01872"/>
    </source>
</evidence>
<dbReference type="Gene3D" id="3.40.430.10">
    <property type="entry name" value="Dihydrofolate Reductase, subunit A"/>
    <property type="match status" value="1"/>
</dbReference>
<evidence type="ECO:0000313" key="2">
    <source>
        <dbReference type="EMBL" id="GLH72702.1"/>
    </source>
</evidence>
<dbReference type="InterPro" id="IPR002734">
    <property type="entry name" value="RibDG_C"/>
</dbReference>
<gene>
    <name evidence="2" type="ORF">GETHLI_12040</name>
</gene>
<dbReference type="SUPFAM" id="SSF53597">
    <property type="entry name" value="Dihydrofolate reductase-like"/>
    <property type="match status" value="1"/>
</dbReference>
<evidence type="ECO:0000313" key="3">
    <source>
        <dbReference type="Proteomes" id="UP001165069"/>
    </source>
</evidence>
<proteinExistence type="predicted"/>
<dbReference type="PANTHER" id="PTHR38011:SF11">
    <property type="entry name" value="2,5-DIAMINO-6-RIBOSYLAMINO-4(3H)-PYRIMIDINONE 5'-PHOSPHATE REDUCTASE"/>
    <property type="match status" value="1"/>
</dbReference>
<dbReference type="Pfam" id="PF01872">
    <property type="entry name" value="RibD_C"/>
    <property type="match status" value="1"/>
</dbReference>
<keyword evidence="3" id="KW-1185">Reference proteome</keyword>